<sequence>MDRIAQVAVVIPVHNEEPHLTRALAAVSAAADALQDTQPDTDIAIVVVLDSCTDGSGDVAARFAAADHRITLLPVAFRSVGRSRRAGINLVLTGRLPDCAGAGRPRTGERVWLANTDADSCVPENWLLRQVELADRGADAVLGTVEPDPAGMDGELLRRWHVRHPLGEDHPHVYGANFGVRASAYIRAGGFPRQRSHEDRALAARLRRHGYRITSTDTVRVVTSGRTEARAPQGFGAYLLALGMESAVAFER</sequence>
<evidence type="ECO:0000256" key="5">
    <source>
        <dbReference type="ARBA" id="ARBA00023136"/>
    </source>
</evidence>
<comment type="function">
    <text evidence="6">Catalyzes the glycosylation of 4,4'-diaponeurosporenoate, i.e. the esterification of glucose at the C1'' position with the carboxyl group of 4,4'-diaponeurosporenic acid, to form glycosyl-4,4'-diaponeurosporenoate. This is a step in the biosynthesis of staphyloxanthin, an orange pigment present in most staphylococci strains.</text>
</comment>
<evidence type="ECO:0000256" key="2">
    <source>
        <dbReference type="ARBA" id="ARBA00022475"/>
    </source>
</evidence>
<dbReference type="EMBL" id="CP047898">
    <property type="protein sequence ID" value="QHK21340.1"/>
    <property type="molecule type" value="Genomic_DNA"/>
</dbReference>
<comment type="subcellular location">
    <subcellularLocation>
        <location evidence="1">Cell membrane</location>
    </subcellularLocation>
</comment>
<keyword evidence="12" id="KW-1185">Reference proteome</keyword>
<organism evidence="11 12">
    <name type="scientific">Pseudarthrobacter psychrotolerans</name>
    <dbReference type="NCBI Taxonomy" id="2697569"/>
    <lineage>
        <taxon>Bacteria</taxon>
        <taxon>Bacillati</taxon>
        <taxon>Actinomycetota</taxon>
        <taxon>Actinomycetes</taxon>
        <taxon>Micrococcales</taxon>
        <taxon>Micrococcaceae</taxon>
        <taxon>Pseudarthrobacter</taxon>
    </lineage>
</organism>
<evidence type="ECO:0000256" key="8">
    <source>
        <dbReference type="ARBA" id="ARBA00038120"/>
    </source>
</evidence>
<dbReference type="PANTHER" id="PTHR43646">
    <property type="entry name" value="GLYCOSYLTRANSFERASE"/>
    <property type="match status" value="1"/>
</dbReference>
<accession>A0A6P1NSM7</accession>
<evidence type="ECO:0000256" key="6">
    <source>
        <dbReference type="ARBA" id="ARBA00037281"/>
    </source>
</evidence>
<dbReference type="Gene3D" id="3.90.550.10">
    <property type="entry name" value="Spore Coat Polysaccharide Biosynthesis Protein SpsA, Chain A"/>
    <property type="match status" value="1"/>
</dbReference>
<evidence type="ECO:0000256" key="7">
    <source>
        <dbReference type="ARBA" id="ARBA00037904"/>
    </source>
</evidence>
<evidence type="ECO:0000256" key="4">
    <source>
        <dbReference type="ARBA" id="ARBA00022679"/>
    </source>
</evidence>
<keyword evidence="3" id="KW-0328">Glycosyltransferase</keyword>
<keyword evidence="4 11" id="KW-0808">Transferase</keyword>
<evidence type="ECO:0000313" key="12">
    <source>
        <dbReference type="Proteomes" id="UP000464186"/>
    </source>
</evidence>
<comment type="pathway">
    <text evidence="7">Carotenoid biosynthesis; staphyloxanthin biosynthesis; staphyloxanthin from farnesyl diphosphate: step 4/5.</text>
</comment>
<keyword evidence="2" id="KW-1003">Cell membrane</keyword>
<evidence type="ECO:0000256" key="1">
    <source>
        <dbReference type="ARBA" id="ARBA00004236"/>
    </source>
</evidence>
<dbReference type="InterPro" id="IPR029044">
    <property type="entry name" value="Nucleotide-diphossugar_trans"/>
</dbReference>
<gene>
    <name evidence="11" type="ORF">GU243_18350</name>
</gene>
<evidence type="ECO:0000256" key="3">
    <source>
        <dbReference type="ARBA" id="ARBA00022676"/>
    </source>
</evidence>
<dbReference type="GO" id="GO:0005886">
    <property type="term" value="C:plasma membrane"/>
    <property type="evidence" value="ECO:0007669"/>
    <property type="project" value="UniProtKB-SubCell"/>
</dbReference>
<evidence type="ECO:0000259" key="10">
    <source>
        <dbReference type="Pfam" id="PF00535"/>
    </source>
</evidence>
<protein>
    <recommendedName>
        <fullName evidence="9">4,4'-diaponeurosporenoate glycosyltransferase</fullName>
    </recommendedName>
</protein>
<comment type="similarity">
    <text evidence="8">Belongs to the glycosyltransferase 2 family. CrtQ subfamily.</text>
</comment>
<feature type="domain" description="Glycosyltransferase 2-like" evidence="10">
    <location>
        <begin position="9"/>
        <end position="149"/>
    </location>
</feature>
<evidence type="ECO:0000256" key="9">
    <source>
        <dbReference type="ARBA" id="ARBA00040345"/>
    </source>
</evidence>
<dbReference type="KEGG" id="psey:GU243_18350"/>
<keyword evidence="5" id="KW-0472">Membrane</keyword>
<dbReference type="InterPro" id="IPR001173">
    <property type="entry name" value="Glyco_trans_2-like"/>
</dbReference>
<dbReference type="PANTHER" id="PTHR43646:SF2">
    <property type="entry name" value="GLYCOSYLTRANSFERASE 2-LIKE DOMAIN-CONTAINING PROTEIN"/>
    <property type="match status" value="1"/>
</dbReference>
<proteinExistence type="inferred from homology"/>
<dbReference type="SUPFAM" id="SSF53448">
    <property type="entry name" value="Nucleotide-diphospho-sugar transferases"/>
    <property type="match status" value="1"/>
</dbReference>
<dbReference type="Pfam" id="PF00535">
    <property type="entry name" value="Glycos_transf_2"/>
    <property type="match status" value="1"/>
</dbReference>
<dbReference type="Proteomes" id="UP000464186">
    <property type="component" value="Chromosome"/>
</dbReference>
<name>A0A6P1NSM7_9MICC</name>
<reference evidence="11 12" key="1">
    <citation type="submission" date="2020-01" db="EMBL/GenBank/DDBJ databases">
        <title>Pseudarthrobacter psychrotolerans sp. nov., isolated from antarctic soil.</title>
        <authorList>
            <person name="Shin Y."/>
            <person name="Park W."/>
        </authorList>
    </citation>
    <scope>NUCLEOTIDE SEQUENCE [LARGE SCALE GENOMIC DNA]</scope>
    <source>
        <strain evidence="11 12">YJ56</strain>
    </source>
</reference>
<dbReference type="GO" id="GO:0016757">
    <property type="term" value="F:glycosyltransferase activity"/>
    <property type="evidence" value="ECO:0007669"/>
    <property type="project" value="UniProtKB-KW"/>
</dbReference>
<dbReference type="AlphaFoldDB" id="A0A6P1NSM7"/>
<evidence type="ECO:0000313" key="11">
    <source>
        <dbReference type="EMBL" id="QHK21340.1"/>
    </source>
</evidence>